<dbReference type="SUPFAM" id="SSF51011">
    <property type="entry name" value="Glycosyl hydrolase domain"/>
    <property type="match status" value="1"/>
</dbReference>
<comment type="similarity">
    <text evidence="1">Belongs to the glycosyl hydrolase 13 family.</text>
</comment>
<dbReference type="InterPro" id="IPR006047">
    <property type="entry name" value="GH13_cat_dom"/>
</dbReference>
<dbReference type="AlphaFoldDB" id="A0AAN6VDH7"/>
<evidence type="ECO:0000259" key="3">
    <source>
        <dbReference type="SMART" id="SM00642"/>
    </source>
</evidence>
<dbReference type="NCBIfam" id="NF006969">
    <property type="entry name" value="PRK09441.1-2"/>
    <property type="match status" value="1"/>
</dbReference>
<dbReference type="Gene3D" id="2.60.40.1180">
    <property type="entry name" value="Golgi alpha-mannosidase II"/>
    <property type="match status" value="1"/>
</dbReference>
<dbReference type="Pfam" id="PF00128">
    <property type="entry name" value="Alpha-amylase"/>
    <property type="match status" value="1"/>
</dbReference>
<protein>
    <submittedName>
        <fullName evidence="4">Alpha-amylase</fullName>
    </submittedName>
</protein>
<gene>
    <name evidence="4" type="ORF">C8A00DRAFT_37932</name>
</gene>
<reference evidence="4" key="1">
    <citation type="journal article" date="2023" name="Mol. Phylogenet. Evol.">
        <title>Genome-scale phylogeny and comparative genomics of the fungal order Sordariales.</title>
        <authorList>
            <person name="Hensen N."/>
            <person name="Bonometti L."/>
            <person name="Westerberg I."/>
            <person name="Brannstrom I.O."/>
            <person name="Guillou S."/>
            <person name="Cros-Aarteil S."/>
            <person name="Calhoun S."/>
            <person name="Haridas S."/>
            <person name="Kuo A."/>
            <person name="Mondo S."/>
            <person name="Pangilinan J."/>
            <person name="Riley R."/>
            <person name="LaButti K."/>
            <person name="Andreopoulos B."/>
            <person name="Lipzen A."/>
            <person name="Chen C."/>
            <person name="Yan M."/>
            <person name="Daum C."/>
            <person name="Ng V."/>
            <person name="Clum A."/>
            <person name="Steindorff A."/>
            <person name="Ohm R.A."/>
            <person name="Martin F."/>
            <person name="Silar P."/>
            <person name="Natvig D.O."/>
            <person name="Lalanne C."/>
            <person name="Gautier V."/>
            <person name="Ament-Velasquez S.L."/>
            <person name="Kruys A."/>
            <person name="Hutchinson M.I."/>
            <person name="Powell A.J."/>
            <person name="Barry K."/>
            <person name="Miller A.N."/>
            <person name="Grigoriev I.V."/>
            <person name="Debuchy R."/>
            <person name="Gladieux P."/>
            <person name="Hiltunen Thoren M."/>
            <person name="Johannesson H."/>
        </authorList>
    </citation>
    <scope>NUCLEOTIDE SEQUENCE</scope>
    <source>
        <strain evidence="4">CBS 538.74</strain>
    </source>
</reference>
<dbReference type="Gene3D" id="2.40.30.140">
    <property type="match status" value="1"/>
</dbReference>
<dbReference type="NCBIfam" id="NF006968">
    <property type="entry name" value="PRK09441.1-1"/>
    <property type="match status" value="1"/>
</dbReference>
<dbReference type="SUPFAM" id="SSF51445">
    <property type="entry name" value="(Trans)glycosidases"/>
    <property type="match status" value="1"/>
</dbReference>
<evidence type="ECO:0000313" key="5">
    <source>
        <dbReference type="Proteomes" id="UP001302745"/>
    </source>
</evidence>
<feature type="domain" description="Glycosyl hydrolase family 13 catalytic" evidence="3">
    <location>
        <begin position="79"/>
        <end position="480"/>
    </location>
</feature>
<proteinExistence type="inferred from homology"/>
<sequence>MSSFLNLPSPPLPAPLRALQAATTRQDADSGSSTNMRPIRHRRSAHDHDHHQQPNQPNPLPVPNDDDNHENQPCPPTNETMLQGFEWYVPADGSHWRRLEKVLPSLAALGVTKLWIPPACKAACARGNGYDVYDLYDLGEFEQKGRGKGTKWGTKEELVRLGEVAARYGVGVLFDAVLNHKTGADFCETVEARRVDEKDRRREVVVEGGSGGGVGVIGAWTGFEFPARKGRYSGMRWNKEHFTGVDYDDKTQKTGVWKLEGKEWAEDVDEELGNYDFLLFADIDHKHPEVREDMFRWVEWLPRQMKLGGLRLDAIKHYSFEFQRDLVAHIKERVDPGWLIVGEYWREDSEFLAKFIEYMGHQVSLFDVQLVSNFSRVSLKGEKGDLRKVLDDSLALWKPDNATFVVNHDTQAGQSLETPVAPFFIPIAYALILLRANSGLPCVFYADLFGSIGQHPQPGFTNFIPPTSGGAVLPKLMLARKLWAYGSQYDYFDEPNCIGFTRVGHRAQSGGDGLAVVMTNAWEHARKTMFVGKHHAGEVWTDVLMWCPGHVVIGADGWGVFPVARQSVAVWVNIDAPARNMVCSYIFDHDIYGLEAERRNTMEPLERATKQVAS</sequence>
<dbReference type="CDD" id="cd11318">
    <property type="entry name" value="AmyAc_bac_fung_AmyA"/>
    <property type="match status" value="1"/>
</dbReference>
<feature type="region of interest" description="Disordered" evidence="2">
    <location>
        <begin position="1"/>
        <end position="79"/>
    </location>
</feature>
<evidence type="ECO:0000256" key="2">
    <source>
        <dbReference type="SAM" id="MobiDB-lite"/>
    </source>
</evidence>
<dbReference type="InterPro" id="IPR017853">
    <property type="entry name" value="GH"/>
</dbReference>
<feature type="compositionally biased region" description="Polar residues" evidence="2">
    <location>
        <begin position="23"/>
        <end position="36"/>
    </location>
</feature>
<dbReference type="InterPro" id="IPR013780">
    <property type="entry name" value="Glyco_hydro_b"/>
</dbReference>
<dbReference type="EMBL" id="MU857156">
    <property type="protein sequence ID" value="KAK4149463.1"/>
    <property type="molecule type" value="Genomic_DNA"/>
</dbReference>
<comment type="caution">
    <text evidence="4">The sequence shown here is derived from an EMBL/GenBank/DDBJ whole genome shotgun (WGS) entry which is preliminary data.</text>
</comment>
<name>A0AAN6VDH7_9PEZI</name>
<dbReference type="SMART" id="SM00642">
    <property type="entry name" value="Aamy"/>
    <property type="match status" value="1"/>
</dbReference>
<dbReference type="Gene3D" id="3.20.20.80">
    <property type="entry name" value="Glycosidases"/>
    <property type="match status" value="1"/>
</dbReference>
<dbReference type="Proteomes" id="UP001302745">
    <property type="component" value="Unassembled WGS sequence"/>
</dbReference>
<keyword evidence="5" id="KW-1185">Reference proteome</keyword>
<evidence type="ECO:0000256" key="1">
    <source>
        <dbReference type="ARBA" id="ARBA00008061"/>
    </source>
</evidence>
<organism evidence="4 5">
    <name type="scientific">Chaetomidium leptoderma</name>
    <dbReference type="NCBI Taxonomy" id="669021"/>
    <lineage>
        <taxon>Eukaryota</taxon>
        <taxon>Fungi</taxon>
        <taxon>Dikarya</taxon>
        <taxon>Ascomycota</taxon>
        <taxon>Pezizomycotina</taxon>
        <taxon>Sordariomycetes</taxon>
        <taxon>Sordariomycetidae</taxon>
        <taxon>Sordariales</taxon>
        <taxon>Chaetomiaceae</taxon>
        <taxon>Chaetomidium</taxon>
    </lineage>
</organism>
<reference evidence="4" key="2">
    <citation type="submission" date="2023-05" db="EMBL/GenBank/DDBJ databases">
        <authorList>
            <consortium name="Lawrence Berkeley National Laboratory"/>
            <person name="Steindorff A."/>
            <person name="Hensen N."/>
            <person name="Bonometti L."/>
            <person name="Westerberg I."/>
            <person name="Brannstrom I.O."/>
            <person name="Guillou S."/>
            <person name="Cros-Aarteil S."/>
            <person name="Calhoun S."/>
            <person name="Haridas S."/>
            <person name="Kuo A."/>
            <person name="Mondo S."/>
            <person name="Pangilinan J."/>
            <person name="Riley R."/>
            <person name="Labutti K."/>
            <person name="Andreopoulos B."/>
            <person name="Lipzen A."/>
            <person name="Chen C."/>
            <person name="Yanf M."/>
            <person name="Daum C."/>
            <person name="Ng V."/>
            <person name="Clum A."/>
            <person name="Ohm R."/>
            <person name="Martin F."/>
            <person name="Silar P."/>
            <person name="Natvig D."/>
            <person name="Lalanne C."/>
            <person name="Gautier V."/>
            <person name="Ament-Velasquez S.L."/>
            <person name="Kruys A."/>
            <person name="Hutchinson M.I."/>
            <person name="Powell A.J."/>
            <person name="Barry K."/>
            <person name="Miller A.N."/>
            <person name="Grigoriev I.V."/>
            <person name="Debuchy R."/>
            <person name="Gladieux P."/>
            <person name="Thoren M.H."/>
            <person name="Johannesson H."/>
        </authorList>
    </citation>
    <scope>NUCLEOTIDE SEQUENCE</scope>
    <source>
        <strain evidence="4">CBS 538.74</strain>
    </source>
</reference>
<dbReference type="GO" id="GO:0005975">
    <property type="term" value="P:carbohydrate metabolic process"/>
    <property type="evidence" value="ECO:0007669"/>
    <property type="project" value="InterPro"/>
</dbReference>
<evidence type="ECO:0000313" key="4">
    <source>
        <dbReference type="EMBL" id="KAK4149463.1"/>
    </source>
</evidence>
<dbReference type="PANTHER" id="PTHR43447">
    <property type="entry name" value="ALPHA-AMYLASE"/>
    <property type="match status" value="1"/>
</dbReference>
<accession>A0AAN6VDH7</accession>